<dbReference type="AlphaFoldDB" id="A0A0W0YZA8"/>
<dbReference type="EMBL" id="LNYX01000030">
    <property type="protein sequence ID" value="KTD62224.1"/>
    <property type="molecule type" value="Genomic_DNA"/>
</dbReference>
<evidence type="ECO:0000313" key="3">
    <source>
        <dbReference type="Proteomes" id="UP000054877"/>
    </source>
</evidence>
<sequence length="65" mass="7261">MKQLFMFLFAAAFPWLVFLMKDNPGAALVALIMQASIIGWIPASTWAWRTLRDAQKKPGSQHSGP</sequence>
<keyword evidence="1" id="KW-0472">Membrane</keyword>
<proteinExistence type="predicted"/>
<reference evidence="2 3" key="1">
    <citation type="submission" date="2015-11" db="EMBL/GenBank/DDBJ databases">
        <title>Genomic analysis of 38 Legionella species identifies large and diverse effector repertoires.</title>
        <authorList>
            <person name="Burstein D."/>
            <person name="Amaro F."/>
            <person name="Zusman T."/>
            <person name="Lifshitz Z."/>
            <person name="Cohen O."/>
            <person name="Gilbert J.A."/>
            <person name="Pupko T."/>
            <person name="Shuman H.A."/>
            <person name="Segal G."/>
        </authorList>
    </citation>
    <scope>NUCLEOTIDE SEQUENCE [LARGE SCALE GENOMIC DNA]</scope>
    <source>
        <strain evidence="2 3">Mt.St.Helens-9</strain>
    </source>
</reference>
<evidence type="ECO:0000256" key="1">
    <source>
        <dbReference type="SAM" id="Phobius"/>
    </source>
</evidence>
<dbReference type="Proteomes" id="UP000054877">
    <property type="component" value="Unassembled WGS sequence"/>
</dbReference>
<keyword evidence="3" id="KW-1185">Reference proteome</keyword>
<gene>
    <name evidence="2" type="ORF">Lspi_2074</name>
</gene>
<dbReference type="RefSeq" id="WP_058483986.1">
    <property type="nucleotide sequence ID" value="NZ_CAAAII010000004.1"/>
</dbReference>
<dbReference type="PATRIC" id="fig|452.5.peg.2283"/>
<keyword evidence="1" id="KW-1133">Transmembrane helix</keyword>
<evidence type="ECO:0000313" key="2">
    <source>
        <dbReference type="EMBL" id="KTD62224.1"/>
    </source>
</evidence>
<protein>
    <recommendedName>
        <fullName evidence="4">Proteolipid membrane potential modulator</fullName>
    </recommendedName>
</protein>
<evidence type="ECO:0008006" key="4">
    <source>
        <dbReference type="Google" id="ProtNLM"/>
    </source>
</evidence>
<name>A0A0W0YZA8_LEGSP</name>
<dbReference type="OrthoDB" id="9810121at2"/>
<comment type="caution">
    <text evidence="2">The sequence shown here is derived from an EMBL/GenBank/DDBJ whole genome shotgun (WGS) entry which is preliminary data.</text>
</comment>
<feature type="transmembrane region" description="Helical" evidence="1">
    <location>
        <begin position="29"/>
        <end position="48"/>
    </location>
</feature>
<dbReference type="STRING" id="452.Lspi_2074"/>
<organism evidence="2 3">
    <name type="scientific">Legionella spiritensis</name>
    <dbReference type="NCBI Taxonomy" id="452"/>
    <lineage>
        <taxon>Bacteria</taxon>
        <taxon>Pseudomonadati</taxon>
        <taxon>Pseudomonadota</taxon>
        <taxon>Gammaproteobacteria</taxon>
        <taxon>Legionellales</taxon>
        <taxon>Legionellaceae</taxon>
        <taxon>Legionella</taxon>
    </lineage>
</organism>
<keyword evidence="1" id="KW-0812">Transmembrane</keyword>
<accession>A0A0W0YZA8</accession>